<keyword evidence="5 9" id="KW-0997">Cell inner membrane</keyword>
<dbReference type="GO" id="GO:0005886">
    <property type="term" value="C:plasma membrane"/>
    <property type="evidence" value="ECO:0007669"/>
    <property type="project" value="UniProtKB-SubCell"/>
</dbReference>
<dbReference type="InterPro" id="IPR058627">
    <property type="entry name" value="MdtA-like_C"/>
</dbReference>
<dbReference type="NCBIfam" id="NF008589">
    <property type="entry name" value="PRK11556.1"/>
    <property type="match status" value="1"/>
</dbReference>
<feature type="region of interest" description="Disordered" evidence="11">
    <location>
        <begin position="398"/>
        <end position="417"/>
    </location>
</feature>
<evidence type="ECO:0000259" key="13">
    <source>
        <dbReference type="Pfam" id="PF25917"/>
    </source>
</evidence>
<evidence type="ECO:0000259" key="12">
    <source>
        <dbReference type="Pfam" id="PF25876"/>
    </source>
</evidence>
<feature type="domain" description="Multidrug resistance protein MdtA-like alpha-helical hairpin" evidence="12">
    <location>
        <begin position="132"/>
        <end position="202"/>
    </location>
</feature>
<comment type="subcellular location">
    <subcellularLocation>
        <location evidence="1 9">Cell inner membrane</location>
        <topology evidence="1 9">Peripheral membrane protein</topology>
    </subcellularLocation>
</comment>
<dbReference type="InterPro" id="IPR058624">
    <property type="entry name" value="MdtA-like_HH"/>
</dbReference>
<evidence type="ECO:0000313" key="16">
    <source>
        <dbReference type="EMBL" id="AXH01437.1"/>
    </source>
</evidence>
<dbReference type="FunFam" id="1.10.287.470:FF:000005">
    <property type="entry name" value="Multidrug resistance protein MdtA"/>
    <property type="match status" value="1"/>
</dbReference>
<dbReference type="InterPro" id="IPR022824">
    <property type="entry name" value="Multidrug-R_MdtA"/>
</dbReference>
<dbReference type="Pfam" id="PF25876">
    <property type="entry name" value="HH_MFP_RND"/>
    <property type="match status" value="1"/>
</dbReference>
<keyword evidence="7 9" id="KW-0472">Membrane</keyword>
<dbReference type="InterPro" id="IPR006143">
    <property type="entry name" value="RND_pump_MFP"/>
</dbReference>
<accession>A0A345INL5</accession>
<name>A0A345INL5_SERMA</name>
<gene>
    <name evidence="9" type="primary">mdtA</name>
</gene>
<evidence type="ECO:0000256" key="1">
    <source>
        <dbReference type="ARBA" id="ARBA00004417"/>
    </source>
</evidence>
<evidence type="ECO:0000256" key="5">
    <source>
        <dbReference type="ARBA" id="ARBA00022519"/>
    </source>
</evidence>
<evidence type="ECO:0000259" key="14">
    <source>
        <dbReference type="Pfam" id="PF25944"/>
    </source>
</evidence>
<dbReference type="PANTHER" id="PTHR30469:SF12">
    <property type="entry name" value="MULTIDRUG RESISTANCE PROTEIN MDTA"/>
    <property type="match status" value="1"/>
</dbReference>
<feature type="region of interest" description="Disordered" evidence="11">
    <location>
        <begin position="38"/>
        <end position="72"/>
    </location>
</feature>
<evidence type="ECO:0000256" key="7">
    <source>
        <dbReference type="ARBA" id="ARBA00023136"/>
    </source>
</evidence>
<dbReference type="RefSeq" id="WP_099782424.1">
    <property type="nucleotide sequence ID" value="NZ_CAMIQF010000001.1"/>
</dbReference>
<dbReference type="Gene3D" id="2.40.50.100">
    <property type="match status" value="1"/>
</dbReference>
<organism evidence="16">
    <name type="scientific">Serratia marcescens</name>
    <dbReference type="NCBI Taxonomy" id="615"/>
    <lineage>
        <taxon>Bacteria</taxon>
        <taxon>Pseudomonadati</taxon>
        <taxon>Pseudomonadota</taxon>
        <taxon>Gammaproteobacteria</taxon>
        <taxon>Enterobacterales</taxon>
        <taxon>Yersiniaceae</taxon>
        <taxon>Serratia</taxon>
    </lineage>
</organism>
<comment type="subunit">
    <text evidence="8 9">Part of a tripartite efflux system composed of MdtA, MdtB and MdtC.</text>
</comment>
<dbReference type="InterPro" id="IPR058626">
    <property type="entry name" value="MdtA-like_b-barrel"/>
</dbReference>
<evidence type="ECO:0000256" key="4">
    <source>
        <dbReference type="ARBA" id="ARBA00022475"/>
    </source>
</evidence>
<protein>
    <recommendedName>
        <fullName evidence="9">Multidrug resistance protein MdtA</fullName>
    </recommendedName>
    <alternativeName>
        <fullName evidence="9">Multidrug transporter MdtA</fullName>
    </alternativeName>
</protein>
<dbReference type="InterPro" id="IPR058625">
    <property type="entry name" value="MdtA-like_BSH"/>
</dbReference>
<feature type="compositionally biased region" description="Basic and acidic residues" evidence="11">
    <location>
        <begin position="407"/>
        <end position="417"/>
    </location>
</feature>
<comment type="similarity">
    <text evidence="2 9">Belongs to the membrane fusion protein (MFP) (TC 8.A.1) family.</text>
</comment>
<evidence type="ECO:0000256" key="11">
    <source>
        <dbReference type="SAM" id="MobiDB-lite"/>
    </source>
</evidence>
<evidence type="ECO:0000256" key="8">
    <source>
        <dbReference type="ARBA" id="ARBA00063762"/>
    </source>
</evidence>
<dbReference type="Pfam" id="PF25917">
    <property type="entry name" value="BSH_RND"/>
    <property type="match status" value="1"/>
</dbReference>
<proteinExistence type="inferred from homology"/>
<feature type="compositionally biased region" description="Gly residues" evidence="11">
    <location>
        <begin position="49"/>
        <end position="61"/>
    </location>
</feature>
<keyword evidence="6" id="KW-0732">Signal</keyword>
<dbReference type="FunFam" id="2.40.420.20:FF:000001">
    <property type="entry name" value="Efflux RND transporter periplasmic adaptor subunit"/>
    <property type="match status" value="1"/>
</dbReference>
<sequence length="417" mass="44280">MNAKPQRRSLMPRLLVAAILVIVAVFAWRYFNAAQPPAGTAPGAQQAGGKAGAGRAAGGRRGAPMSPVQAATATQQTVPRYLSGLGTATAANTVTVTSRVDGQLMAIHFTEGQQVKAGDLLAEIDPRPFQVQLTQAQGQLAKDQATLANARRDLARYQQLVKTNLVSRQELDTQASLVQQTEGAIKADQGAVDSAKLQITYSRITAPIDGRVGLKLVDVGNYVTSGSTTGLVVITQTHPIDVVFTLPEGNIADLLKAQKAGPVSVEAWDRTNQNKLTTGSLLSLDNQIDTATGTIKLKARFANEDDALFPNQFVNARLQVDTLHDAVVIPTAALQMGNEGNFVWTLSEDNKVSKHRVTAGVQDSRQVVISAGLNAGDRVVTDGIDRLTEGMQVEVLAPNDAPAASKAKREPDVQRKS</sequence>
<evidence type="ECO:0000256" key="10">
    <source>
        <dbReference type="SAM" id="Coils"/>
    </source>
</evidence>
<keyword evidence="3 9" id="KW-0813">Transport</keyword>
<reference evidence="16" key="1">
    <citation type="submission" date="2018-06" db="EMBL/GenBank/DDBJ databases">
        <title>SME-4 producing Serratia marcescens from Argentina and comparison with genomes of other SME-producers.</title>
        <authorList>
            <person name="Dabos L."/>
            <person name="Patino Navarrete R."/>
            <person name="Naas T."/>
        </authorList>
    </citation>
    <scope>NUCLEOTIDE SEQUENCE</scope>
    <source>
        <strain evidence="16">163</strain>
    </source>
</reference>
<dbReference type="GO" id="GO:0015562">
    <property type="term" value="F:efflux transmembrane transporter activity"/>
    <property type="evidence" value="ECO:0007669"/>
    <property type="project" value="TreeGrafter"/>
</dbReference>
<dbReference type="Pfam" id="PF25944">
    <property type="entry name" value="Beta-barrel_RND"/>
    <property type="match status" value="1"/>
</dbReference>
<dbReference type="AlphaFoldDB" id="A0A345INL5"/>
<dbReference type="Gene3D" id="1.10.287.470">
    <property type="entry name" value="Helix hairpin bin"/>
    <property type="match status" value="1"/>
</dbReference>
<evidence type="ECO:0000256" key="2">
    <source>
        <dbReference type="ARBA" id="ARBA00009477"/>
    </source>
</evidence>
<dbReference type="Pfam" id="PF25967">
    <property type="entry name" value="RND-MFP_C"/>
    <property type="match status" value="1"/>
</dbReference>
<feature type="domain" description="Multidrug resistance protein MdtA-like C-terminal permuted SH3" evidence="15">
    <location>
        <begin position="325"/>
        <end position="386"/>
    </location>
</feature>
<dbReference type="EMBL" id="MH460878">
    <property type="protein sequence ID" value="AXH01437.1"/>
    <property type="molecule type" value="Genomic_DNA"/>
</dbReference>
<feature type="coiled-coil region" evidence="10">
    <location>
        <begin position="133"/>
        <end position="160"/>
    </location>
</feature>
<keyword evidence="10" id="KW-0175">Coiled coil</keyword>
<feature type="domain" description="Multidrug resistance protein MdtA-like barrel-sandwich hybrid" evidence="13">
    <location>
        <begin position="92"/>
        <end position="235"/>
    </location>
</feature>
<dbReference type="NCBIfam" id="TIGR01730">
    <property type="entry name" value="RND_mfp"/>
    <property type="match status" value="1"/>
</dbReference>
<evidence type="ECO:0000259" key="15">
    <source>
        <dbReference type="Pfam" id="PF25967"/>
    </source>
</evidence>
<dbReference type="SUPFAM" id="SSF111369">
    <property type="entry name" value="HlyD-like secretion proteins"/>
    <property type="match status" value="1"/>
</dbReference>
<feature type="domain" description="Multidrug resistance protein MdtA-like beta-barrel" evidence="14">
    <location>
        <begin position="239"/>
        <end position="322"/>
    </location>
</feature>
<evidence type="ECO:0000256" key="6">
    <source>
        <dbReference type="ARBA" id="ARBA00022729"/>
    </source>
</evidence>
<dbReference type="FunFam" id="2.40.30.170:FF:000006">
    <property type="entry name" value="Multidrug resistance protein MdtA"/>
    <property type="match status" value="1"/>
</dbReference>
<dbReference type="PANTHER" id="PTHR30469">
    <property type="entry name" value="MULTIDRUG RESISTANCE PROTEIN MDTA"/>
    <property type="match status" value="1"/>
</dbReference>
<dbReference type="GO" id="GO:1990281">
    <property type="term" value="C:efflux pump complex"/>
    <property type="evidence" value="ECO:0007669"/>
    <property type="project" value="TreeGrafter"/>
</dbReference>
<evidence type="ECO:0000256" key="3">
    <source>
        <dbReference type="ARBA" id="ARBA00022448"/>
    </source>
</evidence>
<dbReference type="Gene3D" id="2.40.420.20">
    <property type="match status" value="1"/>
</dbReference>
<keyword evidence="4 9" id="KW-1003">Cell membrane</keyword>
<dbReference type="HAMAP" id="MF_01422">
    <property type="entry name" value="MdtA"/>
    <property type="match status" value="1"/>
</dbReference>
<feature type="compositionally biased region" description="Low complexity" evidence="11">
    <location>
        <begin position="38"/>
        <end position="48"/>
    </location>
</feature>
<evidence type="ECO:0000256" key="9">
    <source>
        <dbReference type="HAMAP-Rule" id="MF_01422"/>
    </source>
</evidence>
<dbReference type="Gene3D" id="2.40.30.170">
    <property type="match status" value="1"/>
</dbReference>